<evidence type="ECO:0000313" key="2">
    <source>
        <dbReference type="EMBL" id="KPK64601.1"/>
    </source>
</evidence>
<feature type="domain" description="DUF5916" evidence="1">
    <location>
        <begin position="241"/>
        <end position="333"/>
    </location>
</feature>
<dbReference type="EMBL" id="LJUJ01000002">
    <property type="protein sequence ID" value="KPK64601.1"/>
    <property type="molecule type" value="Genomic_DNA"/>
</dbReference>
<dbReference type="AlphaFoldDB" id="A0A0S8FV99"/>
<gene>
    <name evidence="2" type="ORF">AMJ83_02570</name>
</gene>
<evidence type="ECO:0000313" key="3">
    <source>
        <dbReference type="Proteomes" id="UP000051373"/>
    </source>
</evidence>
<dbReference type="Proteomes" id="UP000051373">
    <property type="component" value="Unassembled WGS sequence"/>
</dbReference>
<dbReference type="Pfam" id="PF19313">
    <property type="entry name" value="DUF5916"/>
    <property type="match status" value="1"/>
</dbReference>
<dbReference type="STRING" id="1703779.AMJ83_02570"/>
<sequence length="714" mass="82727">MILILTLLAVYENTYSKSVEVKFTENAPRIDGIIEEIWQSADSAYDFVQHAPYEKEKPTERTVVYILQDRNNLYLALRCYAEKHKPIACLTKEGDNVVVKFDPFGSKTTGYYFRVCANGLFDDGWILDDGRTEDDSWDGVWYRAVRLHKGRYEVEIRIPFKSIRYKKGLNKWGIQFERYIAANEETDYWTKIEQREEDLVSKWNNMNNVMPQATGYYFELYPEAYLRYDRKIYYEDDSLETDSTEIKPSASLNFKWDVTPQVTVNATVLPDFAQIESDPFKLNLDRYPVYLEERRPFFLEGKDVFRMFDFGEGKGFFDPLEIFYSRKIGKSINGDAIPILGGLQMTGKSESWDIGALGAYTDQYMRESDSIDEPNRWFGALRAKHRILGNSDVGALLAGTMVDKDDYNYAIGIDGAYRSGSNQFIAQGALSARPETTGLAFRTGYFGFVGKFLTIGSAETIGNSFNVNDIGFVPWSGRKKLLLFSGPYWTYPKGLARSFFILPGIVIIQEPGDDNWSRIIGAEINSNFRNSWGFDFSILSGPYYEMDTSYLYRGLDLSIWGKIFDNWFNFWCGYSYTYNYSRGFLAYQASNNVTYDYSIIPQMSLGIEANLWIEWDDQNNLHEMTPRIKPMIDFKFNADMSLSVFSELIMITPGTSFSRTELHSNRFGMLFSWNFMPKSWFYFAVNDYRKQDDFGDLKPQYTIGAIKAKYLIYF</sequence>
<reference evidence="2 3" key="1">
    <citation type="journal article" date="2015" name="Microbiome">
        <title>Genomic resolution of linkages in carbon, nitrogen, and sulfur cycling among widespread estuary sediment bacteria.</title>
        <authorList>
            <person name="Baker B.J."/>
            <person name="Lazar C.S."/>
            <person name="Teske A.P."/>
            <person name="Dick G.J."/>
        </authorList>
    </citation>
    <scope>NUCLEOTIDE SEQUENCE [LARGE SCALE GENOMIC DNA]</scope>
    <source>
        <strain evidence="2">SM23_42</strain>
    </source>
</reference>
<proteinExistence type="predicted"/>
<dbReference type="Gene3D" id="2.60.40.1190">
    <property type="match status" value="1"/>
</dbReference>
<evidence type="ECO:0000259" key="1">
    <source>
        <dbReference type="Pfam" id="PF19313"/>
    </source>
</evidence>
<organism evidence="2 3">
    <name type="scientific">candidate division WOR_3 bacterium SM23_42</name>
    <dbReference type="NCBI Taxonomy" id="1703779"/>
    <lineage>
        <taxon>Bacteria</taxon>
        <taxon>Bacteria division WOR-3</taxon>
    </lineage>
</organism>
<dbReference type="CDD" id="cd09618">
    <property type="entry name" value="CBM9_like_2"/>
    <property type="match status" value="1"/>
</dbReference>
<dbReference type="InterPro" id="IPR045670">
    <property type="entry name" value="DUF5916"/>
</dbReference>
<comment type="caution">
    <text evidence="2">The sequence shown here is derived from an EMBL/GenBank/DDBJ whole genome shotgun (WGS) entry which is preliminary data.</text>
</comment>
<accession>A0A0S8FV99</accession>
<protein>
    <recommendedName>
        <fullName evidence="1">DUF5916 domain-containing protein</fullName>
    </recommendedName>
</protein>
<name>A0A0S8FV99_UNCW3</name>
<dbReference type="SUPFAM" id="SSF49344">
    <property type="entry name" value="CBD9-like"/>
    <property type="match status" value="1"/>
</dbReference>